<evidence type="ECO:0000256" key="1">
    <source>
        <dbReference type="ARBA" id="ARBA00022729"/>
    </source>
</evidence>
<feature type="domain" description="Calcineurin-like phosphoesterase" evidence="2">
    <location>
        <begin position="142"/>
        <end position="274"/>
    </location>
</feature>
<dbReference type="InterPro" id="IPR026444">
    <property type="entry name" value="Secre_tail"/>
</dbReference>
<dbReference type="Pfam" id="PF00149">
    <property type="entry name" value="Metallophos"/>
    <property type="match status" value="1"/>
</dbReference>
<dbReference type="InterPro" id="IPR008963">
    <property type="entry name" value="Purple_acid_Pase-like_N"/>
</dbReference>
<dbReference type="Proteomes" id="UP001231197">
    <property type="component" value="Unassembled WGS sequence"/>
</dbReference>
<dbReference type="InterPro" id="IPR004843">
    <property type="entry name" value="Calcineurin-like_PHP"/>
</dbReference>
<dbReference type="InterPro" id="IPR029052">
    <property type="entry name" value="Metallo-depent_PP-like"/>
</dbReference>
<dbReference type="Gene3D" id="3.60.21.10">
    <property type="match status" value="1"/>
</dbReference>
<evidence type="ECO:0000313" key="5">
    <source>
        <dbReference type="EMBL" id="MDN3493089.1"/>
    </source>
</evidence>
<keyword evidence="1" id="KW-0732">Signal</keyword>
<dbReference type="EMBL" id="JASDDK010000003">
    <property type="protein sequence ID" value="MDN3493089.1"/>
    <property type="molecule type" value="Genomic_DNA"/>
</dbReference>
<dbReference type="Pfam" id="PF16656">
    <property type="entry name" value="Pur_ac_phosph_N"/>
    <property type="match status" value="1"/>
</dbReference>
<reference evidence="5 6" key="1">
    <citation type="journal article" date="2023" name="Int. J. Syst. Evol. Microbiol.">
        <title>Winogradskyella bathintestinalis sp. nov., isolated from the intestine of the deep-sea loosejaw dragonfish, Malacosteus niger.</title>
        <authorList>
            <person name="Uniacke-Lowe S."/>
            <person name="Johnson C.N."/>
            <person name="Stanton C."/>
            <person name="Hill C."/>
            <person name="Ross P."/>
        </authorList>
    </citation>
    <scope>NUCLEOTIDE SEQUENCE [LARGE SCALE GENOMIC DNA]</scope>
    <source>
        <strain evidence="5 6">APC 3343</strain>
    </source>
</reference>
<keyword evidence="6" id="KW-1185">Reference proteome</keyword>
<dbReference type="PANTHER" id="PTHR45867:SF3">
    <property type="entry name" value="ACID PHOSPHATASE TYPE 7"/>
    <property type="match status" value="1"/>
</dbReference>
<dbReference type="SUPFAM" id="SSF49363">
    <property type="entry name" value="Purple acid phosphatase, N-terminal domain"/>
    <property type="match status" value="1"/>
</dbReference>
<feature type="domain" description="Secretion system C-terminal sorting" evidence="4">
    <location>
        <begin position="866"/>
        <end position="933"/>
    </location>
</feature>
<evidence type="ECO:0000259" key="3">
    <source>
        <dbReference type="Pfam" id="PF16656"/>
    </source>
</evidence>
<organism evidence="5 6">
    <name type="scientific">Winogradskyella bathintestinalis</name>
    <dbReference type="NCBI Taxonomy" id="3035208"/>
    <lineage>
        <taxon>Bacteria</taxon>
        <taxon>Pseudomonadati</taxon>
        <taxon>Bacteroidota</taxon>
        <taxon>Flavobacteriia</taxon>
        <taxon>Flavobacteriales</taxon>
        <taxon>Flavobacteriaceae</taxon>
        <taxon>Winogradskyella</taxon>
    </lineage>
</organism>
<sequence length="935" mass="103531">MKLKLPLMFLILLGLFRLGYANNDKYRLILVDNPATTITVAWNQISGSNASVYYDTIDHGTDFSAYAFNKTVDRETSAKGMTNQFARLSALLPNTIYYFLIHDSEGISQPFWFKTAPDDDSRLFFIAGGDSRNNRLPRQNANQLVSKLKPHAVFFGGDMTDSDSNTEWQDWFEDWQLTTAADGRMFPIVPARGNHENISSIYDLFDTPNQDSYYAITWGNNLIRTYTLNSEISVLGDQLTWLEDDLNMSSNLTWKMAQYHKPMRPHTSGKSEGNAQYGAWAQLFYDQQVRLVVDCDSHMAKTTWPIKPSSDPGNDEGFVIEEQGGTVYTGEGCWGAPLRNNDDDKIWTRNSGSFNQFKLVFVDTEKIELRTIDVNNADEVAEGSNTDPFALPEALNIFSPETGSVVTISNANIPDNPCIVVGTTCNDEDDSTLYDETDGFCNCEGVPDLQLVEETIAVQNSSDDAEEEIGTGLVHTTSTNLELIHDDADQLVGIRFENVQIPQGATLYRSYIQFQTEETSAEEDETNIIINGELSLTSEAFTSNNNDISIRPLTVSNVNWNDVAPWETVGEAGVNQRTPYLNNVVDELISQSGWEIGNTMTFILSGSGLRRAESFDGSAAPELKLFYQLPCNPVGTACDDGDLNTVLDFEDGNCNCIGVEESGTLNYQINHNDDDAEEAELGGLVFTNSSDLELADDAYEDQLGQTIAYSQTIGMRFNGVTLPKGAVILDAAIQFTTDESNTVETNLVIKGEKVINSLRFTTDAYNITTREKTDATVPWNSVPAWEVVGEAGDNQSTPNLATIVQEIVDQPDWLPYGSMSFFISGSGVRTAEAFNGDSEAAPQLVIEYSLSNLSVKNENIENAITLYPNPVTNILNIESNGVIDQITIYDINGRRINSLKKNKYSTINVDGLSNGVYFLEIQSGINKTIKRFVKS</sequence>
<accession>A0ABT7ZW84</accession>
<dbReference type="InterPro" id="IPR015914">
    <property type="entry name" value="PAPs_N"/>
</dbReference>
<proteinExistence type="predicted"/>
<dbReference type="SUPFAM" id="SSF56300">
    <property type="entry name" value="Metallo-dependent phosphatases"/>
    <property type="match status" value="1"/>
</dbReference>
<dbReference type="RefSeq" id="WP_290206743.1">
    <property type="nucleotide sequence ID" value="NZ_JASDDK010000003.1"/>
</dbReference>
<dbReference type="PANTHER" id="PTHR45867">
    <property type="entry name" value="PURPLE ACID PHOSPHATASE"/>
    <property type="match status" value="1"/>
</dbReference>
<dbReference type="Gene3D" id="2.60.40.380">
    <property type="entry name" value="Purple acid phosphatase-like, N-terminal"/>
    <property type="match status" value="1"/>
</dbReference>
<protein>
    <submittedName>
        <fullName evidence="5">T9SS type A sorting domain-containing protein</fullName>
    </submittedName>
</protein>
<comment type="caution">
    <text evidence="5">The sequence shown here is derived from an EMBL/GenBank/DDBJ whole genome shotgun (WGS) entry which is preliminary data.</text>
</comment>
<feature type="domain" description="Purple acid phosphatase N-terminal" evidence="3">
    <location>
        <begin position="27"/>
        <end position="115"/>
    </location>
</feature>
<evidence type="ECO:0000313" key="6">
    <source>
        <dbReference type="Proteomes" id="UP001231197"/>
    </source>
</evidence>
<dbReference type="NCBIfam" id="TIGR04183">
    <property type="entry name" value="Por_Secre_tail"/>
    <property type="match status" value="1"/>
</dbReference>
<dbReference type="Pfam" id="PF18962">
    <property type="entry name" value="Por_Secre_tail"/>
    <property type="match status" value="1"/>
</dbReference>
<gene>
    <name evidence="5" type="ORF">QMA06_10165</name>
</gene>
<name>A0ABT7ZW84_9FLAO</name>
<evidence type="ECO:0000259" key="2">
    <source>
        <dbReference type="Pfam" id="PF00149"/>
    </source>
</evidence>
<evidence type="ECO:0000259" key="4">
    <source>
        <dbReference type="Pfam" id="PF18962"/>
    </source>
</evidence>